<dbReference type="Pfam" id="PF04043">
    <property type="entry name" value="PMEI"/>
    <property type="match status" value="1"/>
</dbReference>
<dbReference type="SMART" id="SM00856">
    <property type="entry name" value="PMEI"/>
    <property type="match status" value="1"/>
</dbReference>
<feature type="signal peptide" evidence="2">
    <location>
        <begin position="1"/>
        <end position="20"/>
    </location>
</feature>
<dbReference type="PANTHER" id="PTHR31080:SF87">
    <property type="entry name" value="PECTINESTERASE INHIBITOR 7"/>
    <property type="match status" value="1"/>
</dbReference>
<reference evidence="4" key="1">
    <citation type="submission" date="2019-08" db="EMBL/GenBank/DDBJ databases">
        <title>Reference gene set and small RNA set construction with multiple tissues from Davidia involucrata Baill.</title>
        <authorList>
            <person name="Yang H."/>
            <person name="Zhou C."/>
            <person name="Li G."/>
            <person name="Wang J."/>
            <person name="Gao P."/>
            <person name="Wang M."/>
            <person name="Wang R."/>
            <person name="Zhao Y."/>
        </authorList>
    </citation>
    <scope>NUCLEOTIDE SEQUENCE</scope>
    <source>
        <tissue evidence="4">Mixed with DoveR01_LX</tissue>
    </source>
</reference>
<proteinExistence type="predicted"/>
<dbReference type="Gene3D" id="1.20.140.40">
    <property type="entry name" value="Invertase/pectin methylesterase inhibitor family protein"/>
    <property type="match status" value="1"/>
</dbReference>
<name>A0A5B6YXA6_DAVIN</name>
<dbReference type="AlphaFoldDB" id="A0A5B6YXA6"/>
<dbReference type="EMBL" id="GHES01005898">
    <property type="protein sequence ID" value="MPA36457.1"/>
    <property type="molecule type" value="Transcribed_RNA"/>
</dbReference>
<feature type="chain" id="PRO_5022949160" description="Pectinesterase inhibitor domain-containing protein" evidence="2">
    <location>
        <begin position="21"/>
        <end position="195"/>
    </location>
</feature>
<feature type="domain" description="Pectinesterase inhibitor" evidence="3">
    <location>
        <begin position="27"/>
        <end position="186"/>
    </location>
</feature>
<sequence>MARPILSLLPLILSILYITGKSGSTASATNFIEASCKATLYPAFCVQTLSVHAAKIQESPYQLAQTALSEGLFRAQQSKAFLSNLAKESGPQAGKGGALKDCLGQIDDAVDLLTKSVQEGTLILNSNGENFSLHHSNIMTWASAALTNEDTCVEGVSNQVFDVTMQNSIKTQVVNVKESISIALALFKQYAEKRQ</sequence>
<dbReference type="GO" id="GO:0004857">
    <property type="term" value="F:enzyme inhibitor activity"/>
    <property type="evidence" value="ECO:0007669"/>
    <property type="project" value="InterPro"/>
</dbReference>
<dbReference type="InterPro" id="IPR006501">
    <property type="entry name" value="Pectinesterase_inhib_dom"/>
</dbReference>
<protein>
    <recommendedName>
        <fullName evidence="3">Pectinesterase inhibitor domain-containing protein</fullName>
    </recommendedName>
</protein>
<organism evidence="4">
    <name type="scientific">Davidia involucrata</name>
    <name type="common">Dove tree</name>
    <dbReference type="NCBI Taxonomy" id="16924"/>
    <lineage>
        <taxon>Eukaryota</taxon>
        <taxon>Viridiplantae</taxon>
        <taxon>Streptophyta</taxon>
        <taxon>Embryophyta</taxon>
        <taxon>Tracheophyta</taxon>
        <taxon>Spermatophyta</taxon>
        <taxon>Magnoliopsida</taxon>
        <taxon>eudicotyledons</taxon>
        <taxon>Gunneridae</taxon>
        <taxon>Pentapetalae</taxon>
        <taxon>asterids</taxon>
        <taxon>Cornales</taxon>
        <taxon>Nyssaceae</taxon>
        <taxon>Davidia</taxon>
    </lineage>
</organism>
<evidence type="ECO:0000313" key="4">
    <source>
        <dbReference type="EMBL" id="MPA36457.1"/>
    </source>
</evidence>
<dbReference type="PANTHER" id="PTHR31080">
    <property type="entry name" value="PECTINESTERASE INHIBITOR-LIKE"/>
    <property type="match status" value="1"/>
</dbReference>
<dbReference type="InterPro" id="IPR051955">
    <property type="entry name" value="PME_Inhibitor"/>
</dbReference>
<keyword evidence="1 2" id="KW-0732">Signal</keyword>
<dbReference type="NCBIfam" id="TIGR01614">
    <property type="entry name" value="PME_inhib"/>
    <property type="match status" value="1"/>
</dbReference>
<dbReference type="CDD" id="cd15798">
    <property type="entry name" value="PMEI-like_3"/>
    <property type="match status" value="1"/>
</dbReference>
<gene>
    <name evidence="4" type="ORF">Din_005898</name>
</gene>
<evidence type="ECO:0000256" key="2">
    <source>
        <dbReference type="SAM" id="SignalP"/>
    </source>
</evidence>
<evidence type="ECO:0000256" key="1">
    <source>
        <dbReference type="ARBA" id="ARBA00022729"/>
    </source>
</evidence>
<accession>A0A5B6YXA6</accession>
<dbReference type="InterPro" id="IPR035513">
    <property type="entry name" value="Invertase/methylesterase_inhib"/>
</dbReference>
<dbReference type="SUPFAM" id="SSF101148">
    <property type="entry name" value="Plant invertase/pectin methylesterase inhibitor"/>
    <property type="match status" value="1"/>
</dbReference>
<evidence type="ECO:0000259" key="3">
    <source>
        <dbReference type="SMART" id="SM00856"/>
    </source>
</evidence>